<dbReference type="OMA" id="PGAKWIP"/>
<reference evidence="20 21" key="1">
    <citation type="journal article" date="2018" name="Nat. Ecol. Evol.">
        <title>Shark genomes provide insights into elasmobranch evolution and the origin of vertebrates.</title>
        <authorList>
            <person name="Hara Y"/>
            <person name="Yamaguchi K"/>
            <person name="Onimaru K"/>
            <person name="Kadota M"/>
            <person name="Koyanagi M"/>
            <person name="Keeley SD"/>
            <person name="Tatsumi K"/>
            <person name="Tanaka K"/>
            <person name="Motone F"/>
            <person name="Kageyama Y"/>
            <person name="Nozu R"/>
            <person name="Adachi N"/>
            <person name="Nishimura O"/>
            <person name="Nakagawa R"/>
            <person name="Tanegashima C"/>
            <person name="Kiyatake I"/>
            <person name="Matsumoto R"/>
            <person name="Murakumo K"/>
            <person name="Nishida K"/>
            <person name="Terakita A"/>
            <person name="Kuratani S"/>
            <person name="Sato K"/>
            <person name="Hyodo S Kuraku.S."/>
        </authorList>
    </citation>
    <scope>NUCLEOTIDE SEQUENCE [LARGE SCALE GENOMIC DNA]</scope>
</reference>
<dbReference type="InterPro" id="IPR038578">
    <property type="entry name" value="GT29-like_sf"/>
</dbReference>
<keyword evidence="21" id="KW-1185">Reference proteome</keyword>
<comment type="catalytic activity">
    <reaction evidence="16">
        <text>a ganglioside GM1b (d18:1(4E)) + CMP-N-acetyl-beta-neuraminate = a ganglioside GD1alpha (d18:1(4E)) + CMP + H(+)</text>
        <dbReference type="Rhea" id="RHEA:41968"/>
        <dbReference type="ChEBI" id="CHEBI:15378"/>
        <dbReference type="ChEBI" id="CHEBI:57812"/>
        <dbReference type="ChEBI" id="CHEBI:60377"/>
        <dbReference type="ChEBI" id="CHEBI:78568"/>
        <dbReference type="ChEBI" id="CHEBI:78569"/>
    </reaction>
    <physiologicalReaction direction="left-to-right" evidence="16">
        <dbReference type="Rhea" id="RHEA:41969"/>
    </physiologicalReaction>
</comment>
<dbReference type="OrthoDB" id="10264956at2759"/>
<keyword evidence="15" id="KW-0325">Glycoprotein</keyword>
<comment type="similarity">
    <text evidence="4">Belongs to the glycosyltransferase 29 family.</text>
</comment>
<evidence type="ECO:0000256" key="11">
    <source>
        <dbReference type="ARBA" id="ARBA00023034"/>
    </source>
</evidence>
<evidence type="ECO:0000256" key="13">
    <source>
        <dbReference type="ARBA" id="ARBA00023136"/>
    </source>
</evidence>
<dbReference type="GO" id="GO:0000139">
    <property type="term" value="C:Golgi membrane"/>
    <property type="evidence" value="ECO:0007669"/>
    <property type="project" value="UniProtKB-SubCell"/>
</dbReference>
<keyword evidence="6" id="KW-0808">Transferase</keyword>
<keyword evidence="7" id="KW-0812">Transmembrane</keyword>
<comment type="pathway">
    <text evidence="3">Glycolipid biosynthesis.</text>
</comment>
<organism evidence="20 21">
    <name type="scientific">Scyliorhinus torazame</name>
    <name type="common">Cloudy catshark</name>
    <name type="synonym">Catulus torazame</name>
    <dbReference type="NCBI Taxonomy" id="75743"/>
    <lineage>
        <taxon>Eukaryota</taxon>
        <taxon>Metazoa</taxon>
        <taxon>Chordata</taxon>
        <taxon>Craniata</taxon>
        <taxon>Vertebrata</taxon>
        <taxon>Chondrichthyes</taxon>
        <taxon>Elasmobranchii</taxon>
        <taxon>Galeomorphii</taxon>
        <taxon>Galeoidea</taxon>
        <taxon>Carcharhiniformes</taxon>
        <taxon>Scyliorhinidae</taxon>
        <taxon>Scyliorhinus</taxon>
    </lineage>
</organism>
<evidence type="ECO:0000256" key="14">
    <source>
        <dbReference type="ARBA" id="ARBA00023157"/>
    </source>
</evidence>
<evidence type="ECO:0000256" key="12">
    <source>
        <dbReference type="ARBA" id="ARBA00023098"/>
    </source>
</evidence>
<keyword evidence="5" id="KW-0328">Glycosyltransferase</keyword>
<dbReference type="Gene3D" id="3.90.1480.20">
    <property type="entry name" value="Glycosyl transferase family 29"/>
    <property type="match status" value="1"/>
</dbReference>
<evidence type="ECO:0000256" key="1">
    <source>
        <dbReference type="ARBA" id="ARBA00004323"/>
    </source>
</evidence>
<dbReference type="AlphaFoldDB" id="A0A401NLJ4"/>
<accession>A0A401NLJ4</accession>
<keyword evidence="14" id="KW-1015">Disulfide bond</keyword>
<feature type="non-terminal residue" evidence="20">
    <location>
        <position position="1"/>
    </location>
</feature>
<dbReference type="InterPro" id="IPR001675">
    <property type="entry name" value="Glyco_trans_29"/>
</dbReference>
<keyword evidence="8" id="KW-0735">Signal-anchor</keyword>
<sequence length="311" mass="35471">RKLILVACLVLLVSLFVAVVRYTYDNPSLLLQPYLGHGGTLNRTRVFTHPNKAQEPRELPGYISVKTLQPLRLHCDLCSIVSSSGQMLGQQAGRVIDQSACVWRMNNAPTAGFETDVGTRTTVRVVSHTSVPLLQQRQQRYFGEANETVYVIWGPYRNMRRDGKGTTYNELRKLARNYPHAKIYVTTEERMNYCDRVFKLETGKDRVTSGTYLSTGWFTLLLAMDVCHKIHIFGMINDTYCSLHRTAGHKKVPYHYYEAGSRDECAEYAIHENALYGGHRFITEKAVFAKWAKYHNITFSHPASIFPHTAS</sequence>
<dbReference type="EMBL" id="BFAA01003826">
    <property type="protein sequence ID" value="GCB61755.1"/>
    <property type="molecule type" value="Genomic_DNA"/>
</dbReference>
<dbReference type="GO" id="GO:0047290">
    <property type="term" value="F:alpha-N-acetylneuraminyl-2,3-beta-galactosyl-1,3-N-acetyl-galactosaminide 6-alpha-sialyltransferase activity"/>
    <property type="evidence" value="ECO:0007669"/>
    <property type="project" value="UniProtKB-EC"/>
</dbReference>
<evidence type="ECO:0000313" key="20">
    <source>
        <dbReference type="EMBL" id="GCB61755.1"/>
    </source>
</evidence>
<evidence type="ECO:0000256" key="7">
    <source>
        <dbReference type="ARBA" id="ARBA00022692"/>
    </source>
</evidence>
<evidence type="ECO:0000256" key="9">
    <source>
        <dbReference type="ARBA" id="ARBA00022981"/>
    </source>
</evidence>
<evidence type="ECO:0000256" key="18">
    <source>
        <dbReference type="ARBA" id="ARBA00053014"/>
    </source>
</evidence>
<evidence type="ECO:0000256" key="10">
    <source>
        <dbReference type="ARBA" id="ARBA00022989"/>
    </source>
</evidence>
<keyword evidence="10" id="KW-1133">Transmembrane helix</keyword>
<comment type="pathway">
    <text evidence="2">Protein modification; protein glycosylation.</text>
</comment>
<evidence type="ECO:0000256" key="2">
    <source>
        <dbReference type="ARBA" id="ARBA00004922"/>
    </source>
</evidence>
<name>A0A401NLJ4_SCYTO</name>
<evidence type="ECO:0000256" key="8">
    <source>
        <dbReference type="ARBA" id="ARBA00022968"/>
    </source>
</evidence>
<dbReference type="GO" id="GO:0001665">
    <property type="term" value="F:alpha-N-acetylgalactosaminide alpha-2,6-sialyltransferase activity"/>
    <property type="evidence" value="ECO:0007669"/>
    <property type="project" value="TreeGrafter"/>
</dbReference>
<evidence type="ECO:0000256" key="3">
    <source>
        <dbReference type="ARBA" id="ARBA00004934"/>
    </source>
</evidence>
<dbReference type="PANTHER" id="PTHR45906">
    <property type="entry name" value="ALPHA-N-ACETYL-NEURAMINYL-2,3-BETA-GALACTOSYL-1, 3-N-ACETYL-GALACTOSAMINIDE ALPHA-2,6-SIALYLTRANSFERASE-LIKE"/>
    <property type="match status" value="1"/>
</dbReference>
<comment type="subcellular location">
    <subcellularLocation>
        <location evidence="1">Golgi apparatus membrane</location>
        <topology evidence="1">Single-pass type II membrane protein</topology>
    </subcellularLocation>
</comment>
<dbReference type="STRING" id="75743.A0A401NLJ4"/>
<evidence type="ECO:0000256" key="17">
    <source>
        <dbReference type="ARBA" id="ARBA00050681"/>
    </source>
</evidence>
<keyword evidence="11" id="KW-0333">Golgi apparatus</keyword>
<dbReference type="Proteomes" id="UP000288216">
    <property type="component" value="Unassembled WGS sequence"/>
</dbReference>
<dbReference type="FunFam" id="3.90.1480.20:FF:000008">
    <property type="entry name" value="ST6 N-acetylgalactosaminide alpha-2,6-sialyltransferase 3"/>
    <property type="match status" value="1"/>
</dbReference>
<dbReference type="Pfam" id="PF00777">
    <property type="entry name" value="Glyco_transf_29"/>
    <property type="match status" value="1"/>
</dbReference>
<dbReference type="GO" id="GO:0009311">
    <property type="term" value="P:oligosaccharide metabolic process"/>
    <property type="evidence" value="ECO:0007669"/>
    <property type="project" value="TreeGrafter"/>
</dbReference>
<keyword evidence="12" id="KW-0443">Lipid metabolism</keyword>
<evidence type="ECO:0000256" key="6">
    <source>
        <dbReference type="ARBA" id="ARBA00022679"/>
    </source>
</evidence>
<comment type="caution">
    <text evidence="20">The sequence shown here is derived from an EMBL/GenBank/DDBJ whole genome shotgun (WGS) entry which is preliminary data.</text>
</comment>
<protein>
    <recommendedName>
        <fullName evidence="19">alpha-N-acetylneuraminyl-2,3-beta-galactosyl-1,3-N-acetylgalactosaminide6-alpha-sialyltransferase</fullName>
        <ecNumber evidence="19">2.4.3.7</ecNumber>
    </recommendedName>
</protein>
<gene>
    <name evidence="20" type="ORF">scyTo_0009396</name>
</gene>
<keyword evidence="9" id="KW-0730">Sialic acid</keyword>
<evidence type="ECO:0000256" key="15">
    <source>
        <dbReference type="ARBA" id="ARBA00023180"/>
    </source>
</evidence>
<evidence type="ECO:0000256" key="4">
    <source>
        <dbReference type="ARBA" id="ARBA00006003"/>
    </source>
</evidence>
<dbReference type="PANTHER" id="PTHR45906:SF2">
    <property type="entry name" value="ALPHA-N-ACETYLGALACTOSAMINIDE ALPHA-2,6-SIALYLTRANSFERASE 3"/>
    <property type="match status" value="1"/>
</dbReference>
<evidence type="ECO:0000256" key="16">
    <source>
        <dbReference type="ARBA" id="ARBA00043744"/>
    </source>
</evidence>
<dbReference type="EC" id="2.4.3.7" evidence="19"/>
<comment type="catalytic activity">
    <reaction evidence="17">
        <text>3-O-[alpha-Neu5Ac-(2-&gt;3)-beta-D-Gal-(1-&gt;3)-alpha-D-GalNAc]-L-Thr-[protein] + CMP-N-acetyl-beta-neuraminate = a 3-O-{alpha-Neu5Ac-(2-&gt;3)-beta-D-Gal-(1-&gt;3)-[alpha-Neu5Ac-(2-&gt;6)]-alpha-D-GalNAc}-L-threonyl-[protein] + CMP + H(+)</text>
        <dbReference type="Rhea" id="RHEA:65284"/>
        <dbReference type="Rhea" id="RHEA-COMP:16762"/>
        <dbReference type="Rhea" id="RHEA-COMP:16763"/>
        <dbReference type="ChEBI" id="CHEBI:15378"/>
        <dbReference type="ChEBI" id="CHEBI:57812"/>
        <dbReference type="ChEBI" id="CHEBI:60377"/>
        <dbReference type="ChEBI" id="CHEBI:156396"/>
        <dbReference type="ChEBI" id="CHEBI:156398"/>
    </reaction>
    <physiologicalReaction direction="left-to-right" evidence="17">
        <dbReference type="Rhea" id="RHEA:65285"/>
    </physiologicalReaction>
</comment>
<proteinExistence type="inferred from homology"/>
<evidence type="ECO:0000256" key="5">
    <source>
        <dbReference type="ARBA" id="ARBA00022676"/>
    </source>
</evidence>
<dbReference type="GO" id="GO:0001574">
    <property type="term" value="P:ganglioside biosynthetic process"/>
    <property type="evidence" value="ECO:0007669"/>
    <property type="project" value="TreeGrafter"/>
</dbReference>
<evidence type="ECO:0000313" key="21">
    <source>
        <dbReference type="Proteomes" id="UP000288216"/>
    </source>
</evidence>
<evidence type="ECO:0000256" key="19">
    <source>
        <dbReference type="ARBA" id="ARBA00066955"/>
    </source>
</evidence>
<keyword evidence="13" id="KW-0472">Membrane</keyword>
<comment type="catalytic activity">
    <reaction evidence="18">
        <text>3-O-[alpha-Neu5Ac-(2-&gt;3)-beta-D-Gal-(1-&gt;3)-alpha-D-GalNAc]-L-Ser-[protein] + CMP-N-acetyl-beta-neuraminate = a 3-O-{alpha-Neu5Ac-(2-&gt;3)-beta-D-Gal-(1-&gt;3)-[alpha-Neu5Ac-(2-&gt;6)]-alpha-D-GalNAc}-L-seryl-[protein] + CMP + H(+)</text>
        <dbReference type="Rhea" id="RHEA:65280"/>
        <dbReference type="Rhea" id="RHEA-COMP:16760"/>
        <dbReference type="Rhea" id="RHEA-COMP:16761"/>
        <dbReference type="ChEBI" id="CHEBI:15378"/>
        <dbReference type="ChEBI" id="CHEBI:57812"/>
        <dbReference type="ChEBI" id="CHEBI:60377"/>
        <dbReference type="ChEBI" id="CHEBI:156395"/>
        <dbReference type="ChEBI" id="CHEBI:156397"/>
    </reaction>
    <physiologicalReaction direction="left-to-right" evidence="18">
        <dbReference type="Rhea" id="RHEA:65281"/>
    </physiologicalReaction>
</comment>